<evidence type="ECO:0000256" key="3">
    <source>
        <dbReference type="ARBA" id="ARBA00022475"/>
    </source>
</evidence>
<feature type="transmembrane region" description="Helical" evidence="7">
    <location>
        <begin position="198"/>
        <end position="217"/>
    </location>
</feature>
<dbReference type="RefSeq" id="WP_244408782.1">
    <property type="nucleotide sequence ID" value="NZ_AP025637.1"/>
</dbReference>
<reference evidence="9 10" key="1">
    <citation type="journal article" date="2016" name="Microbes Environ.">
        <title>Phylogenetically diverse aerobic anoxygenic phototrophic bacteria isolated from epilithic biofilms in Tama river, Japan.</title>
        <authorList>
            <person name="Hirose S."/>
            <person name="Matsuura K."/>
            <person name="Haruta S."/>
        </authorList>
    </citation>
    <scope>NUCLEOTIDE SEQUENCE [LARGE SCALE GENOMIC DNA]</scope>
    <source>
        <strain evidence="9 10">S08</strain>
    </source>
</reference>
<feature type="transmembrane region" description="Helical" evidence="7">
    <location>
        <begin position="252"/>
        <end position="279"/>
    </location>
</feature>
<dbReference type="Proteomes" id="UP000831327">
    <property type="component" value="Chromosome"/>
</dbReference>
<keyword evidence="5 7" id="KW-1133">Transmembrane helix</keyword>
<dbReference type="Pfam" id="PF19300">
    <property type="entry name" value="BPD_transp_1_N"/>
    <property type="match status" value="1"/>
</dbReference>
<dbReference type="Gene3D" id="1.10.3720.10">
    <property type="entry name" value="MetI-like"/>
    <property type="match status" value="1"/>
</dbReference>
<dbReference type="PANTHER" id="PTHR43163">
    <property type="entry name" value="DIPEPTIDE TRANSPORT SYSTEM PERMEASE PROTEIN DPPB-RELATED"/>
    <property type="match status" value="1"/>
</dbReference>
<dbReference type="SUPFAM" id="SSF161098">
    <property type="entry name" value="MetI-like"/>
    <property type="match status" value="1"/>
</dbReference>
<name>A0ABM7Y9C1_9PROT</name>
<dbReference type="PANTHER" id="PTHR43163:SF2">
    <property type="entry name" value="ABC TRANSPORTER PERMEASE PROTEIN"/>
    <property type="match status" value="1"/>
</dbReference>
<evidence type="ECO:0000256" key="6">
    <source>
        <dbReference type="ARBA" id="ARBA00023136"/>
    </source>
</evidence>
<gene>
    <name evidence="9" type="ORF">Rmf_45490</name>
</gene>
<feature type="transmembrane region" description="Helical" evidence="7">
    <location>
        <begin position="12"/>
        <end position="31"/>
    </location>
</feature>
<keyword evidence="10" id="KW-1185">Reference proteome</keyword>
<keyword evidence="6 7" id="KW-0472">Membrane</keyword>
<dbReference type="PROSITE" id="PS50928">
    <property type="entry name" value="ABC_TM1"/>
    <property type="match status" value="1"/>
</dbReference>
<dbReference type="EMBL" id="AP025637">
    <property type="protein sequence ID" value="BDG74620.1"/>
    <property type="molecule type" value="Genomic_DNA"/>
</dbReference>
<evidence type="ECO:0000256" key="2">
    <source>
        <dbReference type="ARBA" id="ARBA00022448"/>
    </source>
</evidence>
<feature type="transmembrane region" description="Helical" evidence="7">
    <location>
        <begin position="133"/>
        <end position="156"/>
    </location>
</feature>
<evidence type="ECO:0000256" key="5">
    <source>
        <dbReference type="ARBA" id="ARBA00022989"/>
    </source>
</evidence>
<feature type="domain" description="ABC transmembrane type-1" evidence="8">
    <location>
        <begin position="94"/>
        <end position="317"/>
    </location>
</feature>
<evidence type="ECO:0000313" key="9">
    <source>
        <dbReference type="EMBL" id="BDG74620.1"/>
    </source>
</evidence>
<keyword evidence="3" id="KW-1003">Cell membrane</keyword>
<dbReference type="Pfam" id="PF00528">
    <property type="entry name" value="BPD_transp_1"/>
    <property type="match status" value="1"/>
</dbReference>
<proteinExistence type="inferred from homology"/>
<evidence type="ECO:0000313" key="10">
    <source>
        <dbReference type="Proteomes" id="UP000831327"/>
    </source>
</evidence>
<evidence type="ECO:0000256" key="4">
    <source>
        <dbReference type="ARBA" id="ARBA00022692"/>
    </source>
</evidence>
<feature type="transmembrane region" description="Helical" evidence="7">
    <location>
        <begin position="100"/>
        <end position="121"/>
    </location>
</feature>
<accession>A0ABM7Y9C1</accession>
<dbReference type="CDD" id="cd06261">
    <property type="entry name" value="TM_PBP2"/>
    <property type="match status" value="1"/>
</dbReference>
<feature type="transmembrane region" description="Helical" evidence="7">
    <location>
        <begin position="299"/>
        <end position="321"/>
    </location>
</feature>
<evidence type="ECO:0000256" key="7">
    <source>
        <dbReference type="RuleBase" id="RU363032"/>
    </source>
</evidence>
<comment type="subcellular location">
    <subcellularLocation>
        <location evidence="1 7">Cell membrane</location>
        <topology evidence="1 7">Multi-pass membrane protein</topology>
    </subcellularLocation>
</comment>
<dbReference type="InterPro" id="IPR045621">
    <property type="entry name" value="BPD_transp_1_N"/>
</dbReference>
<keyword evidence="2 7" id="KW-0813">Transport</keyword>
<keyword evidence="4 7" id="KW-0812">Transmembrane</keyword>
<protein>
    <submittedName>
        <fullName evidence="9">Peptide ABC transporter permease</fullName>
    </submittedName>
</protein>
<evidence type="ECO:0000256" key="1">
    <source>
        <dbReference type="ARBA" id="ARBA00004651"/>
    </source>
</evidence>
<comment type="similarity">
    <text evidence="7">Belongs to the binding-protein-dependent transport system permease family.</text>
</comment>
<dbReference type="InterPro" id="IPR035906">
    <property type="entry name" value="MetI-like_sf"/>
</dbReference>
<sequence length="335" mass="36610">MTVYLVRRLIQALFVVLAMSIIVFVGIYGIGDPVEILISPDADQIERERAVAALGLDLPLWEQYLVFLGNALQGDLGRSFVFNEPALKLILQRMPATMELAFGAMFLSIIIGLPLGLYAGLRPDSPVSKGIMAGSILGFSLPTFWVGLMLIMVFAVQLGWLPSTGRGETCSIGGFVGLTSCSDGLQWSFLTIDGLRHMAMPALNLALFKISLVIRLTRAGVRETMLMDYVKFARAKGLSPARVTFVHVFKNILIPVVTVVGLELGSTIAFSVVTESIFAWPGMGKLIIDSINVLDRPVIVAYLMIIVLLFITINLIVDLTYSMLDPRVRLETKGT</sequence>
<evidence type="ECO:0000259" key="8">
    <source>
        <dbReference type="PROSITE" id="PS50928"/>
    </source>
</evidence>
<organism evidence="9 10">
    <name type="scientific">Roseomonas fluvialis</name>
    <dbReference type="NCBI Taxonomy" id="1750527"/>
    <lineage>
        <taxon>Bacteria</taxon>
        <taxon>Pseudomonadati</taxon>
        <taxon>Pseudomonadota</taxon>
        <taxon>Alphaproteobacteria</taxon>
        <taxon>Acetobacterales</taxon>
        <taxon>Roseomonadaceae</taxon>
        <taxon>Roseomonas</taxon>
    </lineage>
</organism>
<dbReference type="InterPro" id="IPR000515">
    <property type="entry name" value="MetI-like"/>
</dbReference>